<evidence type="ECO:0000313" key="3">
    <source>
        <dbReference type="EMBL" id="OGB90982.1"/>
    </source>
</evidence>
<keyword evidence="1" id="KW-0808">Transferase</keyword>
<dbReference type="InterPro" id="IPR029063">
    <property type="entry name" value="SAM-dependent_MTases_sf"/>
</dbReference>
<comment type="caution">
    <text evidence="3">The sequence shown here is derived from an EMBL/GenBank/DDBJ whole genome shotgun (WGS) entry which is preliminary data.</text>
</comment>
<dbReference type="Gene3D" id="3.40.50.150">
    <property type="entry name" value="Vaccinia Virus protein VP39"/>
    <property type="match status" value="1"/>
</dbReference>
<dbReference type="PANTHER" id="PTHR43861">
    <property type="entry name" value="TRANS-ACONITATE 2-METHYLTRANSFERASE-RELATED"/>
    <property type="match status" value="1"/>
</dbReference>
<dbReference type="Proteomes" id="UP000178724">
    <property type="component" value="Unassembled WGS sequence"/>
</dbReference>
<dbReference type="GO" id="GO:0016740">
    <property type="term" value="F:transferase activity"/>
    <property type="evidence" value="ECO:0007669"/>
    <property type="project" value="UniProtKB-KW"/>
</dbReference>
<reference evidence="3 4" key="1">
    <citation type="journal article" date="2016" name="Nat. Commun.">
        <title>Thousands of microbial genomes shed light on interconnected biogeochemical processes in an aquifer system.</title>
        <authorList>
            <person name="Anantharaman K."/>
            <person name="Brown C.T."/>
            <person name="Hug L.A."/>
            <person name="Sharon I."/>
            <person name="Castelle C.J."/>
            <person name="Probst A.J."/>
            <person name="Thomas B.C."/>
            <person name="Singh A."/>
            <person name="Wilkins M.J."/>
            <person name="Karaoz U."/>
            <person name="Brodie E.L."/>
            <person name="Williams K.H."/>
            <person name="Hubbard S.S."/>
            <person name="Banfield J.F."/>
        </authorList>
    </citation>
    <scope>NUCLEOTIDE SEQUENCE [LARGE SCALE GENOMIC DNA]</scope>
</reference>
<dbReference type="Pfam" id="PF13649">
    <property type="entry name" value="Methyltransf_25"/>
    <property type="match status" value="1"/>
</dbReference>
<dbReference type="AlphaFoldDB" id="A0A1F4Q6W0"/>
<organism evidence="3 4">
    <name type="scientific">candidate division WOR-1 bacterium RIFCSPHIGHO2_01_FULL_53_15</name>
    <dbReference type="NCBI Taxonomy" id="1802564"/>
    <lineage>
        <taxon>Bacteria</taxon>
        <taxon>Bacillati</taxon>
        <taxon>Saganbacteria</taxon>
    </lineage>
</organism>
<feature type="domain" description="Methyltransferase" evidence="2">
    <location>
        <begin position="1"/>
        <end position="96"/>
    </location>
</feature>
<evidence type="ECO:0000256" key="1">
    <source>
        <dbReference type="ARBA" id="ARBA00022679"/>
    </source>
</evidence>
<dbReference type="CDD" id="cd02440">
    <property type="entry name" value="AdoMet_MTases"/>
    <property type="match status" value="1"/>
</dbReference>
<evidence type="ECO:0000259" key="2">
    <source>
        <dbReference type="Pfam" id="PF13649"/>
    </source>
</evidence>
<sequence length="211" mass="22927">MDIGCGTGYLTGKLAERFPSARVEGIDIAPGMIEVANKLKRENITFKIGDGEDIRGVGDEVWGMGEYDLIVSNASLQWMSVEKVFASVAKLLKPGGLLVFSTFGPKTLSELKECGFKVNEFPDTIAIEGLTKPNFQNIFLASQVSREKFGDVKELVYHLKELGAQTSAGENKFTPAAFRAYKQKYGGADGIAASFELVYGVFRRKPSPAGV</sequence>
<gene>
    <name evidence="3" type="ORF">A2625_06785</name>
</gene>
<dbReference type="SUPFAM" id="SSF53335">
    <property type="entry name" value="S-adenosyl-L-methionine-dependent methyltransferases"/>
    <property type="match status" value="1"/>
</dbReference>
<evidence type="ECO:0000313" key="4">
    <source>
        <dbReference type="Proteomes" id="UP000178724"/>
    </source>
</evidence>
<dbReference type="InterPro" id="IPR041698">
    <property type="entry name" value="Methyltransf_25"/>
</dbReference>
<proteinExistence type="predicted"/>
<accession>A0A1F4Q6W0</accession>
<name>A0A1F4Q6W0_UNCSA</name>
<protein>
    <recommendedName>
        <fullName evidence="2">Methyltransferase domain-containing protein</fullName>
    </recommendedName>
</protein>
<dbReference type="EMBL" id="METM01000002">
    <property type="protein sequence ID" value="OGB90982.1"/>
    <property type="molecule type" value="Genomic_DNA"/>
</dbReference>